<evidence type="ECO:0000313" key="3">
    <source>
        <dbReference type="Proteomes" id="UP000198620"/>
    </source>
</evidence>
<keyword evidence="2" id="KW-0378">Hydrolase</keyword>
<sequence length="290" mass="33193">MNFEEHALAFPCADSWLYGILTLPEQPIRRGVLIIVGGPQYRAGSHRQFTLLARNLAAHGFAVMRFDFRGMGDSEGETRTFEAVEDDLRCAIDKFFLEAPLIDELVIWGLCDAASAAIFYAYQDRRVTGLVLLNPWVRTEEGSAKAYLRHYYASRLFEREFWTKIVQGKFQLAAAAQSFAKIITEACRAKRGNYASAGKEKRTSCEIAPLPDRMFQELNLFKGKVLLILSGNDLTAQEFSDLVKDSRKWEKLMAAPRVMCRDLPGANHTFSRREWRDQVMTWTKDWISSW</sequence>
<dbReference type="STRING" id="1233.SAMN05216387_10139"/>
<dbReference type="OrthoDB" id="5379975at2"/>
<dbReference type="PANTHER" id="PTHR43265:SF1">
    <property type="entry name" value="ESTERASE ESTD"/>
    <property type="match status" value="1"/>
</dbReference>
<reference evidence="2 3" key="1">
    <citation type="submission" date="2016-10" db="EMBL/GenBank/DDBJ databases">
        <authorList>
            <person name="de Groot N.N."/>
        </authorList>
    </citation>
    <scope>NUCLEOTIDE SEQUENCE [LARGE SCALE GENOMIC DNA]</scope>
    <source>
        <strain evidence="2 3">Nv1</strain>
    </source>
</reference>
<dbReference type="SUPFAM" id="SSF53474">
    <property type="entry name" value="alpha/beta-Hydrolases"/>
    <property type="match status" value="1"/>
</dbReference>
<dbReference type="Gene3D" id="3.40.50.1820">
    <property type="entry name" value="alpha/beta hydrolase"/>
    <property type="match status" value="1"/>
</dbReference>
<dbReference type="GO" id="GO:0052689">
    <property type="term" value="F:carboxylic ester hydrolase activity"/>
    <property type="evidence" value="ECO:0007669"/>
    <property type="project" value="TreeGrafter"/>
</dbReference>
<gene>
    <name evidence="2" type="ORF">SAMN05216387_10139</name>
</gene>
<dbReference type="InterPro" id="IPR053145">
    <property type="entry name" value="AB_hydrolase_Est10"/>
</dbReference>
<dbReference type="EMBL" id="FOBH01000001">
    <property type="protein sequence ID" value="SEK27410.1"/>
    <property type="molecule type" value="Genomic_DNA"/>
</dbReference>
<protein>
    <submittedName>
        <fullName evidence="2">Exosortase A system-associated hydrolase 1</fullName>
    </submittedName>
</protein>
<evidence type="ECO:0000313" key="2">
    <source>
        <dbReference type="EMBL" id="SEK27410.1"/>
    </source>
</evidence>
<proteinExistence type="predicted"/>
<evidence type="ECO:0000259" key="1">
    <source>
        <dbReference type="Pfam" id="PF12146"/>
    </source>
</evidence>
<accession>A0A1H7FT88</accession>
<dbReference type="InterPro" id="IPR022742">
    <property type="entry name" value="Hydrolase_4"/>
</dbReference>
<dbReference type="AlphaFoldDB" id="A0A1H7FT88"/>
<dbReference type="Pfam" id="PF12146">
    <property type="entry name" value="Hydrolase_4"/>
    <property type="match status" value="1"/>
</dbReference>
<dbReference type="RefSeq" id="WP_090825618.1">
    <property type="nucleotide sequence ID" value="NZ_FOBH01000001.1"/>
</dbReference>
<keyword evidence="3" id="KW-1185">Reference proteome</keyword>
<dbReference type="InterPro" id="IPR029058">
    <property type="entry name" value="AB_hydrolase_fold"/>
</dbReference>
<feature type="domain" description="Serine aminopeptidase S33" evidence="1">
    <location>
        <begin position="46"/>
        <end position="150"/>
    </location>
</feature>
<dbReference type="InterPro" id="IPR017531">
    <property type="entry name" value="Hydrolase-1_PEP"/>
</dbReference>
<organism evidence="2 3">
    <name type="scientific">Nitrosovibrio tenuis</name>
    <dbReference type="NCBI Taxonomy" id="1233"/>
    <lineage>
        <taxon>Bacteria</taxon>
        <taxon>Pseudomonadati</taxon>
        <taxon>Pseudomonadota</taxon>
        <taxon>Betaproteobacteria</taxon>
        <taxon>Nitrosomonadales</taxon>
        <taxon>Nitrosomonadaceae</taxon>
        <taxon>Nitrosovibrio</taxon>
    </lineage>
</organism>
<dbReference type="PANTHER" id="PTHR43265">
    <property type="entry name" value="ESTERASE ESTD"/>
    <property type="match status" value="1"/>
</dbReference>
<name>A0A1H7FT88_9PROT</name>
<dbReference type="NCBIfam" id="TIGR03100">
    <property type="entry name" value="hydr1_PEP"/>
    <property type="match status" value="1"/>
</dbReference>
<dbReference type="Proteomes" id="UP000198620">
    <property type="component" value="Unassembled WGS sequence"/>
</dbReference>